<dbReference type="InterPro" id="IPR002656">
    <property type="entry name" value="Acyl_transf_3_dom"/>
</dbReference>
<evidence type="ECO:0000313" key="5">
    <source>
        <dbReference type="Proteomes" id="UP000280344"/>
    </source>
</evidence>
<feature type="compositionally biased region" description="Low complexity" evidence="1">
    <location>
        <begin position="405"/>
        <end position="415"/>
    </location>
</feature>
<feature type="transmembrane region" description="Helical" evidence="2">
    <location>
        <begin position="18"/>
        <end position="39"/>
    </location>
</feature>
<dbReference type="AlphaFoldDB" id="A0A3S9PX53"/>
<dbReference type="KEGG" id="flh:EJ997_05820"/>
<evidence type="ECO:0000259" key="3">
    <source>
        <dbReference type="Pfam" id="PF01757"/>
    </source>
</evidence>
<dbReference type="OrthoDB" id="3404679at2"/>
<accession>A0A3S9PX53</accession>
<keyword evidence="2" id="KW-0472">Membrane</keyword>
<evidence type="ECO:0000313" key="4">
    <source>
        <dbReference type="EMBL" id="AZQ76924.1"/>
    </source>
</evidence>
<dbReference type="PANTHER" id="PTHR23028:SF53">
    <property type="entry name" value="ACYL_TRANSF_3 DOMAIN-CONTAINING PROTEIN"/>
    <property type="match status" value="1"/>
</dbReference>
<organism evidence="4 5">
    <name type="scientific">Flaviflexus ciconiae</name>
    <dbReference type="NCBI Taxonomy" id="2496867"/>
    <lineage>
        <taxon>Bacteria</taxon>
        <taxon>Bacillati</taxon>
        <taxon>Actinomycetota</taxon>
        <taxon>Actinomycetes</taxon>
        <taxon>Actinomycetales</taxon>
        <taxon>Actinomycetaceae</taxon>
        <taxon>Flaviflexus</taxon>
    </lineage>
</organism>
<proteinExistence type="predicted"/>
<keyword evidence="4" id="KW-0012">Acyltransferase</keyword>
<dbReference type="InterPro" id="IPR050879">
    <property type="entry name" value="Acyltransferase_3"/>
</dbReference>
<reference evidence="4 5" key="1">
    <citation type="submission" date="2018-12" db="EMBL/GenBank/DDBJ databases">
        <title>Complete genome sequence of Flaviflexus sp. H23T48.</title>
        <authorList>
            <person name="Bae J.-W."/>
            <person name="Lee J.-Y."/>
        </authorList>
    </citation>
    <scope>NUCLEOTIDE SEQUENCE [LARGE SCALE GENOMIC DNA]</scope>
    <source>
        <strain evidence="4 5">H23T48</strain>
    </source>
</reference>
<feature type="transmembrane region" description="Helical" evidence="2">
    <location>
        <begin position="180"/>
        <end position="198"/>
    </location>
</feature>
<dbReference type="PANTHER" id="PTHR23028">
    <property type="entry name" value="ACETYLTRANSFERASE"/>
    <property type="match status" value="1"/>
</dbReference>
<dbReference type="EMBL" id="CP034593">
    <property type="protein sequence ID" value="AZQ76924.1"/>
    <property type="molecule type" value="Genomic_DNA"/>
</dbReference>
<feature type="transmembrane region" description="Helical" evidence="2">
    <location>
        <begin position="337"/>
        <end position="359"/>
    </location>
</feature>
<feature type="transmembrane region" description="Helical" evidence="2">
    <location>
        <begin position="311"/>
        <end position="331"/>
    </location>
</feature>
<keyword evidence="2" id="KW-1133">Transmembrane helix</keyword>
<dbReference type="RefSeq" id="WP_126703730.1">
    <property type="nucleotide sequence ID" value="NZ_CP034593.1"/>
</dbReference>
<feature type="domain" description="Acyltransferase 3" evidence="3">
    <location>
        <begin position="20"/>
        <end position="352"/>
    </location>
</feature>
<gene>
    <name evidence="4" type="ORF">EJ997_05820</name>
</gene>
<feature type="region of interest" description="Disordered" evidence="1">
    <location>
        <begin position="405"/>
        <end position="471"/>
    </location>
</feature>
<keyword evidence="2" id="KW-0812">Transmembrane</keyword>
<keyword evidence="4" id="KW-0808">Transferase</keyword>
<feature type="transmembrane region" description="Helical" evidence="2">
    <location>
        <begin position="213"/>
        <end position="230"/>
    </location>
</feature>
<feature type="transmembrane region" description="Helical" evidence="2">
    <location>
        <begin position="267"/>
        <end position="290"/>
    </location>
</feature>
<sequence>MCTKEAARPPPDGRPGGIIGGLDGLRALAVIAVVIYHITPGALPGGFLGVDVFFVVSGFLITTLLLREVRKTKKVDLKGFWTRRARRLLPALIFLVVTVVPAAALINRDLLVGIGRQVLGALTFSSNWLEIAHGSSYFDQTSPLLFKNFWSLAVEEQFYLLWPPLFILIIMMIRTWQTRVGLALGLAGVSALLMAIMADPMNLTRVYYGTDTHLFGLTLGIALAFSWAPPSGTWMVGTWQRYSQIVGIAGFVGLMTLLLVLEDQSMIAYRGGILLASICTVALIAAMLAPGSRLAKISDNRVSRWVGTRSYAIYLWHWPILVMASLLWPAAPGTTEFWIRSALAVAVTFGICEFSYHYIETPIRKNGFKETISIAVNHIATRSPAAVGLTVAGAIMVAGTGIAVASAPRSPPSSSRSRRTRSASRSKTTPPPIRPETRRDPKMQTGERAPKTSTTPMLPAPITQAPITREI</sequence>
<evidence type="ECO:0000256" key="1">
    <source>
        <dbReference type="SAM" id="MobiDB-lite"/>
    </source>
</evidence>
<dbReference type="Pfam" id="PF01757">
    <property type="entry name" value="Acyl_transf_3"/>
    <property type="match status" value="1"/>
</dbReference>
<dbReference type="GO" id="GO:0016020">
    <property type="term" value="C:membrane"/>
    <property type="evidence" value="ECO:0007669"/>
    <property type="project" value="TreeGrafter"/>
</dbReference>
<dbReference type="Proteomes" id="UP000280344">
    <property type="component" value="Chromosome"/>
</dbReference>
<dbReference type="GO" id="GO:0009103">
    <property type="term" value="P:lipopolysaccharide biosynthetic process"/>
    <property type="evidence" value="ECO:0007669"/>
    <property type="project" value="TreeGrafter"/>
</dbReference>
<protein>
    <submittedName>
        <fullName evidence="4">Acyltransferase</fullName>
    </submittedName>
</protein>
<name>A0A3S9PX53_9ACTO</name>
<feature type="transmembrane region" description="Helical" evidence="2">
    <location>
        <begin position="242"/>
        <end position="261"/>
    </location>
</feature>
<feature type="transmembrane region" description="Helical" evidence="2">
    <location>
        <begin position="87"/>
        <end position="106"/>
    </location>
</feature>
<feature type="transmembrane region" description="Helical" evidence="2">
    <location>
        <begin position="45"/>
        <end position="66"/>
    </location>
</feature>
<dbReference type="GO" id="GO:0016747">
    <property type="term" value="F:acyltransferase activity, transferring groups other than amino-acyl groups"/>
    <property type="evidence" value="ECO:0007669"/>
    <property type="project" value="InterPro"/>
</dbReference>
<feature type="transmembrane region" description="Helical" evidence="2">
    <location>
        <begin position="157"/>
        <end position="173"/>
    </location>
</feature>
<keyword evidence="5" id="KW-1185">Reference proteome</keyword>
<evidence type="ECO:0000256" key="2">
    <source>
        <dbReference type="SAM" id="Phobius"/>
    </source>
</evidence>